<protein>
    <submittedName>
        <fullName evidence="1">Uncharacterized protein</fullName>
    </submittedName>
</protein>
<sequence length="70" mass="7863">MERFNTSLLNALAKVKNIKEIESFSNGQLSSESVAVNLAAVYNKLKLYTVKAEKHFLSTSIQLYFTIYGS</sequence>
<dbReference type="Proteomes" id="UP000235649">
    <property type="component" value="Unassembled WGS sequence"/>
</dbReference>
<dbReference type="EMBL" id="NIPR01000001">
    <property type="protein sequence ID" value="PMD73771.1"/>
    <property type="molecule type" value="Genomic_DNA"/>
</dbReference>
<dbReference type="RefSeq" id="WP_102194882.1">
    <property type="nucleotide sequence ID" value="NZ_NIPR01000001.1"/>
</dbReference>
<keyword evidence="2" id="KW-1185">Reference proteome</keyword>
<name>A0A2N7AXF3_9LACO</name>
<reference evidence="1 2" key="1">
    <citation type="submission" date="2017-05" db="EMBL/GenBank/DDBJ databases">
        <title>Lactobacillus nurukis nov., sp. nov., isolated from nuruk.</title>
        <authorList>
            <person name="Kim S.-J."/>
        </authorList>
    </citation>
    <scope>NUCLEOTIDE SEQUENCE [LARGE SCALE GENOMIC DNA]</scope>
    <source>
        <strain evidence="1 2">SYF10-1a</strain>
    </source>
</reference>
<evidence type="ECO:0000313" key="1">
    <source>
        <dbReference type="EMBL" id="PMD73771.1"/>
    </source>
</evidence>
<gene>
    <name evidence="1" type="ORF">CBP76_00030</name>
</gene>
<comment type="caution">
    <text evidence="1">The sequence shown here is derived from an EMBL/GenBank/DDBJ whole genome shotgun (WGS) entry which is preliminary data.</text>
</comment>
<proteinExistence type="predicted"/>
<dbReference type="AlphaFoldDB" id="A0A2N7AXF3"/>
<evidence type="ECO:0000313" key="2">
    <source>
        <dbReference type="Proteomes" id="UP000235649"/>
    </source>
</evidence>
<organism evidence="1 2">
    <name type="scientific">Companilactobacillus nuruki</name>
    <dbReference type="NCBI Taxonomy" id="1993540"/>
    <lineage>
        <taxon>Bacteria</taxon>
        <taxon>Bacillati</taxon>
        <taxon>Bacillota</taxon>
        <taxon>Bacilli</taxon>
        <taxon>Lactobacillales</taxon>
        <taxon>Lactobacillaceae</taxon>
        <taxon>Companilactobacillus</taxon>
    </lineage>
</organism>
<accession>A0A2N7AXF3</accession>